<dbReference type="InterPro" id="IPR010300">
    <property type="entry name" value="CDO_1"/>
</dbReference>
<comment type="caution">
    <text evidence="13">The sequence shown here is derived from an EMBL/GenBank/DDBJ whole genome shotgun (WGS) entry which is preliminary data.</text>
</comment>
<evidence type="ECO:0000256" key="8">
    <source>
        <dbReference type="ARBA" id="ARBA00023004"/>
    </source>
</evidence>
<evidence type="ECO:0000256" key="9">
    <source>
        <dbReference type="PIRSR" id="PIRSR610300-50"/>
    </source>
</evidence>
<keyword evidence="8 10" id="KW-0408">Iron</keyword>
<name>A0AAN9YVE3_9ORTH</name>
<evidence type="ECO:0000256" key="10">
    <source>
        <dbReference type="PIRSR" id="PIRSR610300-51"/>
    </source>
</evidence>
<dbReference type="Pfam" id="PF05995">
    <property type="entry name" value="CDO_I"/>
    <property type="match status" value="1"/>
</dbReference>
<dbReference type="GO" id="GO:0042412">
    <property type="term" value="P:taurine biosynthetic process"/>
    <property type="evidence" value="ECO:0007669"/>
    <property type="project" value="UniProtKB-UniRule"/>
</dbReference>
<keyword evidence="5 9" id="KW-0883">Thioether bond</keyword>
<keyword evidence="4 10" id="KW-0479">Metal-binding</keyword>
<dbReference type="CDD" id="cd10548">
    <property type="entry name" value="cupin_CDO"/>
    <property type="match status" value="1"/>
</dbReference>
<gene>
    <name evidence="13" type="ORF">R5R35_014748</name>
</gene>
<feature type="cross-link" description="3'-(S-cysteinyl)-tyrosine (Cys-Tyr)" evidence="9">
    <location>
        <begin position="115"/>
        <end position="187"/>
    </location>
</feature>
<feature type="binding site" evidence="10">
    <location>
        <position position="110"/>
    </location>
    <ligand>
        <name>Fe cation</name>
        <dbReference type="ChEBI" id="CHEBI:24875"/>
        <note>catalytic</note>
    </ligand>
</feature>
<dbReference type="InterPro" id="IPR014710">
    <property type="entry name" value="RmlC-like_jellyroll"/>
</dbReference>
<dbReference type="EC" id="1.13.11.20" evidence="3 11"/>
<evidence type="ECO:0000256" key="11">
    <source>
        <dbReference type="RuleBase" id="RU366010"/>
    </source>
</evidence>
<keyword evidence="6 11" id="KW-0223">Dioxygenase</keyword>
<dbReference type="PANTHER" id="PTHR12918">
    <property type="entry name" value="CYSTEINE DIOXYGENASE"/>
    <property type="match status" value="1"/>
</dbReference>
<keyword evidence="14" id="KW-1185">Reference proteome</keyword>
<evidence type="ECO:0000256" key="7">
    <source>
        <dbReference type="ARBA" id="ARBA00023002"/>
    </source>
</evidence>
<dbReference type="Proteomes" id="UP001378592">
    <property type="component" value="Unassembled WGS sequence"/>
</dbReference>
<dbReference type="SUPFAM" id="SSF51182">
    <property type="entry name" value="RmlC-like cupins"/>
    <property type="match status" value="1"/>
</dbReference>
<dbReference type="PANTHER" id="PTHR12918:SF1">
    <property type="entry name" value="CYSTEINE DIOXYGENASE TYPE 1"/>
    <property type="match status" value="1"/>
</dbReference>
<dbReference type="Gene3D" id="2.60.120.10">
    <property type="entry name" value="Jelly Rolls"/>
    <property type="match status" value="1"/>
</dbReference>
<evidence type="ECO:0000256" key="1">
    <source>
        <dbReference type="ARBA" id="ARBA00004759"/>
    </source>
</evidence>
<protein>
    <recommendedName>
        <fullName evidence="3 11">Cysteine dioxygenase</fullName>
        <ecNumber evidence="3 11">1.13.11.20</ecNumber>
    </recommendedName>
</protein>
<evidence type="ECO:0000313" key="13">
    <source>
        <dbReference type="EMBL" id="KAK7788603.1"/>
    </source>
</evidence>
<accession>A0AAN9YVE3</accession>
<comment type="cofactor">
    <cofactor evidence="11">
        <name>Fe cation</name>
        <dbReference type="ChEBI" id="CHEBI:24875"/>
    </cofactor>
    <text evidence="11">Binds 1 Fe cation per subunit.</text>
</comment>
<dbReference type="GO" id="GO:0019448">
    <property type="term" value="P:L-cysteine catabolic process"/>
    <property type="evidence" value="ECO:0007669"/>
    <property type="project" value="TreeGrafter"/>
</dbReference>
<evidence type="ECO:0000313" key="14">
    <source>
        <dbReference type="Proteomes" id="UP001378592"/>
    </source>
</evidence>
<feature type="binding site" evidence="10">
    <location>
        <position position="170"/>
    </location>
    <ligand>
        <name>Fe cation</name>
        <dbReference type="ChEBI" id="CHEBI:24875"/>
        <note>catalytic</note>
    </ligand>
</feature>
<feature type="region of interest" description="Disordered" evidence="12">
    <location>
        <begin position="206"/>
        <end position="236"/>
    </location>
</feature>
<evidence type="ECO:0000256" key="3">
    <source>
        <dbReference type="ARBA" id="ARBA00013133"/>
    </source>
</evidence>
<feature type="binding site" evidence="10">
    <location>
        <position position="108"/>
    </location>
    <ligand>
        <name>Fe cation</name>
        <dbReference type="ChEBI" id="CHEBI:24875"/>
        <note>catalytic</note>
    </ligand>
</feature>
<reference evidence="13 14" key="1">
    <citation type="submission" date="2024-03" db="EMBL/GenBank/DDBJ databases">
        <title>The genome assembly and annotation of the cricket Gryllus longicercus Weissman &amp; Gray.</title>
        <authorList>
            <person name="Szrajer S."/>
            <person name="Gray D."/>
            <person name="Ylla G."/>
        </authorList>
    </citation>
    <scope>NUCLEOTIDE SEQUENCE [LARGE SCALE GENOMIC DNA]</scope>
    <source>
        <strain evidence="13">DAG 2021-001</strain>
        <tissue evidence="13">Whole body minus gut</tissue>
    </source>
</reference>
<comment type="similarity">
    <text evidence="2 11">Belongs to the cysteine dioxygenase family.</text>
</comment>
<dbReference type="AlphaFoldDB" id="A0AAN9YVE3"/>
<comment type="catalytic activity">
    <reaction evidence="11">
        <text>L-cysteine + O2 = 3-sulfino-L-alanine + H(+)</text>
        <dbReference type="Rhea" id="RHEA:20441"/>
        <dbReference type="ChEBI" id="CHEBI:15378"/>
        <dbReference type="ChEBI" id="CHEBI:15379"/>
        <dbReference type="ChEBI" id="CHEBI:35235"/>
        <dbReference type="ChEBI" id="CHEBI:61085"/>
        <dbReference type="EC" id="1.13.11.20"/>
    </reaction>
</comment>
<dbReference type="GO" id="GO:0008198">
    <property type="term" value="F:ferrous iron binding"/>
    <property type="evidence" value="ECO:0007669"/>
    <property type="project" value="TreeGrafter"/>
</dbReference>
<evidence type="ECO:0000256" key="6">
    <source>
        <dbReference type="ARBA" id="ARBA00022964"/>
    </source>
</evidence>
<proteinExistence type="inferred from homology"/>
<dbReference type="EMBL" id="JAZDUA010001003">
    <property type="protein sequence ID" value="KAK7788603.1"/>
    <property type="molecule type" value="Genomic_DNA"/>
</dbReference>
<evidence type="ECO:0000256" key="12">
    <source>
        <dbReference type="SAM" id="MobiDB-lite"/>
    </source>
</evidence>
<sequence length="236" mass="26197">MESALVQPWGETAPEGEGLRAWAGKPGRIHTLSELAARLRAEFEGRDVVCPQRLQALMAAYQPASPRDWKPFAKFDRYRYTRNLVDEGDGRYNLMLLCWAEGHGSAIHDHAGAHCVMRILAGSLCEVRFAWPSEHAAALPPEEGEPLQELSKCTLENGDVCYINDSQGLHRVENPSHSERAVSLHLYCPPFGACGVFNQRTGHRSTSHVTFWSRPGDSAGGRVSRRNRPQAPAEDN</sequence>
<dbReference type="GO" id="GO:0017172">
    <property type="term" value="F:cysteine dioxygenase activity"/>
    <property type="evidence" value="ECO:0007669"/>
    <property type="project" value="UniProtKB-UniRule"/>
</dbReference>
<comment type="pathway">
    <text evidence="1 11">Organosulfur biosynthesis; taurine biosynthesis; hypotaurine from L-cysteine: step 1/2.</text>
</comment>
<keyword evidence="7 11" id="KW-0560">Oxidoreductase</keyword>
<evidence type="ECO:0000256" key="5">
    <source>
        <dbReference type="ARBA" id="ARBA00022784"/>
    </source>
</evidence>
<organism evidence="13 14">
    <name type="scientific">Gryllus longicercus</name>
    <dbReference type="NCBI Taxonomy" id="2509291"/>
    <lineage>
        <taxon>Eukaryota</taxon>
        <taxon>Metazoa</taxon>
        <taxon>Ecdysozoa</taxon>
        <taxon>Arthropoda</taxon>
        <taxon>Hexapoda</taxon>
        <taxon>Insecta</taxon>
        <taxon>Pterygota</taxon>
        <taxon>Neoptera</taxon>
        <taxon>Polyneoptera</taxon>
        <taxon>Orthoptera</taxon>
        <taxon>Ensifera</taxon>
        <taxon>Gryllidea</taxon>
        <taxon>Grylloidea</taxon>
        <taxon>Gryllidae</taxon>
        <taxon>Gryllinae</taxon>
        <taxon>Gryllus</taxon>
    </lineage>
</organism>
<evidence type="ECO:0000256" key="2">
    <source>
        <dbReference type="ARBA" id="ARBA00006622"/>
    </source>
</evidence>
<dbReference type="InterPro" id="IPR011051">
    <property type="entry name" value="RmlC_Cupin_sf"/>
</dbReference>
<evidence type="ECO:0000256" key="4">
    <source>
        <dbReference type="ARBA" id="ARBA00022723"/>
    </source>
</evidence>